<dbReference type="InterPro" id="IPR002591">
    <property type="entry name" value="Phosphodiest/P_Trfase"/>
</dbReference>
<dbReference type="InterPro" id="IPR017850">
    <property type="entry name" value="Alkaline_phosphatase_core_sf"/>
</dbReference>
<organism evidence="2 3">
    <name type="scientific">Eiseniibacteriota bacterium</name>
    <dbReference type="NCBI Taxonomy" id="2212470"/>
    <lineage>
        <taxon>Bacteria</taxon>
        <taxon>Candidatus Eiseniibacteriota</taxon>
    </lineage>
</organism>
<dbReference type="Gene3D" id="3.40.720.10">
    <property type="entry name" value="Alkaline Phosphatase, subunit A"/>
    <property type="match status" value="1"/>
</dbReference>
<evidence type="ECO:0000256" key="1">
    <source>
        <dbReference type="SAM" id="SignalP"/>
    </source>
</evidence>
<dbReference type="EMBL" id="JACRIW010000020">
    <property type="protein sequence ID" value="MBI5168404.1"/>
    <property type="molecule type" value="Genomic_DNA"/>
</dbReference>
<sequence>MRFRPIGLLLACACAAALCAAPALASRHVIVVSLDGLRPDVALRANMPAFRALMRRGAFTMYATTTDVAITLPSHTSMLTGVPPEQHGITYNADPRPVDRPAPEWPTLFEVAHQAGLSTAMAVGKSKFSVLCPAGALDTSFVPVRGSVYSDSAVAATAARWIATRRPQVLFVHLPGLDAIGHAKGWGSEEQVAGAEAVDRAFAAVLRAVAHAGLTDSTLVIVSADHGGAGKTHGGLDARSRLIPWIAAGPGVKHDFDLALLPATQVRTEDTFATAAAWMGITLEKPVVGRSVDEVFEGR</sequence>
<dbReference type="PANTHER" id="PTHR10151">
    <property type="entry name" value="ECTONUCLEOTIDE PYROPHOSPHATASE/PHOSPHODIESTERASE"/>
    <property type="match status" value="1"/>
</dbReference>
<evidence type="ECO:0000313" key="3">
    <source>
        <dbReference type="Proteomes" id="UP000696931"/>
    </source>
</evidence>
<gene>
    <name evidence="2" type="ORF">HZA61_02850</name>
</gene>
<dbReference type="AlphaFoldDB" id="A0A933W9I6"/>
<dbReference type="GO" id="GO:0016787">
    <property type="term" value="F:hydrolase activity"/>
    <property type="evidence" value="ECO:0007669"/>
    <property type="project" value="UniProtKB-ARBA"/>
</dbReference>
<dbReference type="Proteomes" id="UP000696931">
    <property type="component" value="Unassembled WGS sequence"/>
</dbReference>
<dbReference type="SUPFAM" id="SSF53649">
    <property type="entry name" value="Alkaline phosphatase-like"/>
    <property type="match status" value="1"/>
</dbReference>
<feature type="signal peptide" evidence="1">
    <location>
        <begin position="1"/>
        <end position="25"/>
    </location>
</feature>
<keyword evidence="1" id="KW-0732">Signal</keyword>
<feature type="chain" id="PRO_5036851185" evidence="1">
    <location>
        <begin position="26"/>
        <end position="299"/>
    </location>
</feature>
<dbReference type="PANTHER" id="PTHR10151:SF120">
    <property type="entry name" value="BIS(5'-ADENOSYL)-TRIPHOSPHATASE"/>
    <property type="match status" value="1"/>
</dbReference>
<protein>
    <submittedName>
        <fullName evidence="2">Alkaline phosphatase family protein</fullName>
    </submittedName>
</protein>
<dbReference type="Pfam" id="PF01663">
    <property type="entry name" value="Phosphodiest"/>
    <property type="match status" value="1"/>
</dbReference>
<name>A0A933W9I6_UNCEI</name>
<proteinExistence type="predicted"/>
<accession>A0A933W9I6</accession>
<dbReference type="CDD" id="cd16018">
    <property type="entry name" value="Enpp"/>
    <property type="match status" value="1"/>
</dbReference>
<evidence type="ECO:0000313" key="2">
    <source>
        <dbReference type="EMBL" id="MBI5168404.1"/>
    </source>
</evidence>
<reference evidence="2" key="1">
    <citation type="submission" date="2020-07" db="EMBL/GenBank/DDBJ databases">
        <title>Huge and variable diversity of episymbiotic CPR bacteria and DPANN archaea in groundwater ecosystems.</title>
        <authorList>
            <person name="He C.Y."/>
            <person name="Keren R."/>
            <person name="Whittaker M."/>
            <person name="Farag I.F."/>
            <person name="Doudna J."/>
            <person name="Cate J.H.D."/>
            <person name="Banfield J.F."/>
        </authorList>
    </citation>
    <scope>NUCLEOTIDE SEQUENCE</scope>
    <source>
        <strain evidence="2">NC_groundwater_1813_Pr3_B-0.1um_71_17</strain>
    </source>
</reference>
<comment type="caution">
    <text evidence="2">The sequence shown here is derived from an EMBL/GenBank/DDBJ whole genome shotgun (WGS) entry which is preliminary data.</text>
</comment>